<dbReference type="InterPro" id="IPR033900">
    <property type="entry name" value="Gram_neg_porin_domain"/>
</dbReference>
<keyword evidence="13" id="KW-1185">Reference proteome</keyword>
<dbReference type="InterPro" id="IPR050298">
    <property type="entry name" value="Gram-neg_bact_OMP"/>
</dbReference>
<dbReference type="GO" id="GO:0046930">
    <property type="term" value="C:pore complex"/>
    <property type="evidence" value="ECO:0007669"/>
    <property type="project" value="UniProtKB-KW"/>
</dbReference>
<evidence type="ECO:0000313" key="12">
    <source>
        <dbReference type="EMBL" id="ABD70841.1"/>
    </source>
</evidence>
<accession>Q21TR2</accession>
<dbReference type="AlphaFoldDB" id="Q21TR2"/>
<keyword evidence="4" id="KW-1134">Transmembrane beta strand</keyword>
<gene>
    <name evidence="12" type="ordered locus">Rfer_3132</name>
</gene>
<keyword evidence="5" id="KW-0812">Transmembrane</keyword>
<keyword evidence="9" id="KW-0472">Membrane</keyword>
<evidence type="ECO:0000256" key="9">
    <source>
        <dbReference type="ARBA" id="ARBA00023136"/>
    </source>
</evidence>
<dbReference type="GO" id="GO:0015288">
    <property type="term" value="F:porin activity"/>
    <property type="evidence" value="ECO:0007669"/>
    <property type="project" value="UniProtKB-KW"/>
</dbReference>
<dbReference type="PANTHER" id="PTHR34501:SF9">
    <property type="entry name" value="MAJOR OUTER MEMBRANE PROTEIN P.IA"/>
    <property type="match status" value="1"/>
</dbReference>
<dbReference type="Proteomes" id="UP000008332">
    <property type="component" value="Chromosome"/>
</dbReference>
<keyword evidence="8" id="KW-0626">Porin</keyword>
<dbReference type="KEGG" id="rfr:Rfer_3132"/>
<evidence type="ECO:0000256" key="4">
    <source>
        <dbReference type="ARBA" id="ARBA00022452"/>
    </source>
</evidence>
<evidence type="ECO:0000259" key="11">
    <source>
        <dbReference type="Pfam" id="PF13609"/>
    </source>
</evidence>
<organism evidence="12 13">
    <name type="scientific">Albidiferax ferrireducens (strain ATCC BAA-621 / DSM 15236 / T118)</name>
    <name type="common">Rhodoferax ferrireducens</name>
    <dbReference type="NCBI Taxonomy" id="338969"/>
    <lineage>
        <taxon>Bacteria</taxon>
        <taxon>Pseudomonadati</taxon>
        <taxon>Pseudomonadota</taxon>
        <taxon>Betaproteobacteria</taxon>
        <taxon>Burkholderiales</taxon>
        <taxon>Comamonadaceae</taxon>
        <taxon>Rhodoferax</taxon>
    </lineage>
</organism>
<reference evidence="13" key="1">
    <citation type="submission" date="2006-02" db="EMBL/GenBank/DDBJ databases">
        <title>Complete sequence of chromosome of Rhodoferax ferrireducens DSM 15236.</title>
        <authorList>
            <person name="Copeland A."/>
            <person name="Lucas S."/>
            <person name="Lapidus A."/>
            <person name="Barry K."/>
            <person name="Detter J.C."/>
            <person name="Glavina del Rio T."/>
            <person name="Hammon N."/>
            <person name="Israni S."/>
            <person name="Pitluck S."/>
            <person name="Brettin T."/>
            <person name="Bruce D."/>
            <person name="Han C."/>
            <person name="Tapia R."/>
            <person name="Gilna P."/>
            <person name="Kiss H."/>
            <person name="Schmutz J."/>
            <person name="Larimer F."/>
            <person name="Land M."/>
            <person name="Kyrpides N."/>
            <person name="Ivanova N."/>
            <person name="Richardson P."/>
        </authorList>
    </citation>
    <scope>NUCLEOTIDE SEQUENCE [LARGE SCALE GENOMIC DNA]</scope>
    <source>
        <strain evidence="13">ATCC BAA-621 / DSM 15236 / T118</strain>
    </source>
</reference>
<evidence type="ECO:0000256" key="5">
    <source>
        <dbReference type="ARBA" id="ARBA00022692"/>
    </source>
</evidence>
<name>Q21TR2_ALBFT</name>
<dbReference type="STRING" id="338969.Rfer_3132"/>
<dbReference type="Pfam" id="PF13609">
    <property type="entry name" value="Porin_4"/>
    <property type="match status" value="1"/>
</dbReference>
<sequence length="376" mass="39704">MNSTSSKQAPTSQDTRILCLTRKHSVYATGLGLLLTTFCASSHAEIAINVPNANLSIYGRVASGVSYVDNIGAAGDSVFRAASNEWGTSLLGLNGSKEIAPGIQGQIKLETGFSAANGNSNAGNLFSRFATVGIKSNTMGTIEFGRSLAYSNDAWSLDPMGMNWSGVDSLSKGHNWGTWNNTVGYRSPNLSGFEAGLQLSLGGQAGNNSAGRSLAASLSYTHANLNVRAIYDETRDANGKLSDLFNASSEYIVGATYKIQSTTLFAAYNRISASDAASGTDTAMDHSWVGVNYQLNPDNLVRVGLFTAKTDVTNAKANLYTVGWDHKVNDALSLWASAALMDNNKNAAFPAVGYWQDAPAPGATQHGINAGFIYVF</sequence>
<dbReference type="OrthoDB" id="6975458at2"/>
<evidence type="ECO:0000256" key="10">
    <source>
        <dbReference type="ARBA" id="ARBA00023237"/>
    </source>
</evidence>
<dbReference type="GO" id="GO:0009279">
    <property type="term" value="C:cell outer membrane"/>
    <property type="evidence" value="ECO:0007669"/>
    <property type="project" value="UniProtKB-SubCell"/>
</dbReference>
<protein>
    <submittedName>
        <fullName evidence="12">Porin, Gram-negative type</fullName>
    </submittedName>
</protein>
<keyword evidence="7" id="KW-0406">Ion transport</keyword>
<comment type="subunit">
    <text evidence="2">Homotrimer.</text>
</comment>
<dbReference type="InterPro" id="IPR023614">
    <property type="entry name" value="Porin_dom_sf"/>
</dbReference>
<dbReference type="PANTHER" id="PTHR34501">
    <property type="entry name" value="PROTEIN YDDL-RELATED"/>
    <property type="match status" value="1"/>
</dbReference>
<proteinExistence type="predicted"/>
<evidence type="ECO:0000256" key="2">
    <source>
        <dbReference type="ARBA" id="ARBA00011233"/>
    </source>
</evidence>
<dbReference type="EMBL" id="CP000267">
    <property type="protein sequence ID" value="ABD70841.1"/>
    <property type="molecule type" value="Genomic_DNA"/>
</dbReference>
<evidence type="ECO:0000256" key="1">
    <source>
        <dbReference type="ARBA" id="ARBA00004571"/>
    </source>
</evidence>
<dbReference type="RefSeq" id="WP_011465404.1">
    <property type="nucleotide sequence ID" value="NC_007908.1"/>
</dbReference>
<keyword evidence="3" id="KW-0813">Transport</keyword>
<dbReference type="HOGENOM" id="CLU_038238_2_2_4"/>
<comment type="subcellular location">
    <subcellularLocation>
        <location evidence="1">Cell outer membrane</location>
        <topology evidence="1">Multi-pass membrane protein</topology>
    </subcellularLocation>
</comment>
<dbReference type="SUPFAM" id="SSF56935">
    <property type="entry name" value="Porins"/>
    <property type="match status" value="1"/>
</dbReference>
<evidence type="ECO:0000256" key="6">
    <source>
        <dbReference type="ARBA" id="ARBA00022729"/>
    </source>
</evidence>
<dbReference type="Gene3D" id="2.40.160.10">
    <property type="entry name" value="Porin"/>
    <property type="match status" value="1"/>
</dbReference>
<keyword evidence="10" id="KW-0998">Cell outer membrane</keyword>
<dbReference type="eggNOG" id="COG3203">
    <property type="taxonomic scope" value="Bacteria"/>
</dbReference>
<evidence type="ECO:0000256" key="3">
    <source>
        <dbReference type="ARBA" id="ARBA00022448"/>
    </source>
</evidence>
<keyword evidence="6" id="KW-0732">Signal</keyword>
<dbReference type="CDD" id="cd00342">
    <property type="entry name" value="gram_neg_porins"/>
    <property type="match status" value="1"/>
</dbReference>
<evidence type="ECO:0000313" key="13">
    <source>
        <dbReference type="Proteomes" id="UP000008332"/>
    </source>
</evidence>
<feature type="domain" description="Porin" evidence="11">
    <location>
        <begin position="34"/>
        <end position="345"/>
    </location>
</feature>
<evidence type="ECO:0000256" key="8">
    <source>
        <dbReference type="ARBA" id="ARBA00023114"/>
    </source>
</evidence>
<dbReference type="GO" id="GO:0006811">
    <property type="term" value="P:monoatomic ion transport"/>
    <property type="evidence" value="ECO:0007669"/>
    <property type="project" value="UniProtKB-KW"/>
</dbReference>
<evidence type="ECO:0000256" key="7">
    <source>
        <dbReference type="ARBA" id="ARBA00023065"/>
    </source>
</evidence>